<proteinExistence type="predicted"/>
<dbReference type="AlphaFoldDB" id="A0A4D9CNX7"/>
<accession>A0A4D9CNX7</accession>
<protein>
    <submittedName>
        <fullName evidence="2">Uncharacterized protein</fullName>
    </submittedName>
</protein>
<evidence type="ECO:0000313" key="3">
    <source>
        <dbReference type="Proteomes" id="UP000355283"/>
    </source>
</evidence>
<evidence type="ECO:0000313" key="2">
    <source>
        <dbReference type="EMBL" id="TFJ80862.1"/>
    </source>
</evidence>
<evidence type="ECO:0000256" key="1">
    <source>
        <dbReference type="SAM" id="MobiDB-lite"/>
    </source>
</evidence>
<gene>
    <name evidence="2" type="ORF">NSK_007817</name>
</gene>
<keyword evidence="3" id="KW-1185">Reference proteome</keyword>
<dbReference type="EMBL" id="SDOX01000153">
    <property type="protein sequence ID" value="TFJ80862.1"/>
    <property type="molecule type" value="Genomic_DNA"/>
</dbReference>
<name>A0A4D9CNX7_9STRA</name>
<comment type="caution">
    <text evidence="2">The sequence shown here is derived from an EMBL/GenBank/DDBJ whole genome shotgun (WGS) entry which is preliminary data.</text>
</comment>
<dbReference type="OrthoDB" id="447842at2759"/>
<feature type="compositionally biased region" description="Basic and acidic residues" evidence="1">
    <location>
        <begin position="1"/>
        <end position="11"/>
    </location>
</feature>
<dbReference type="Proteomes" id="UP000355283">
    <property type="component" value="Unassembled WGS sequence"/>
</dbReference>
<dbReference type="Gene3D" id="3.90.79.10">
    <property type="entry name" value="Nucleoside Triphosphate Pyrophosphohydrolase"/>
    <property type="match status" value="1"/>
</dbReference>
<feature type="region of interest" description="Disordered" evidence="1">
    <location>
        <begin position="1"/>
        <end position="28"/>
    </location>
</feature>
<reference evidence="2 3" key="1">
    <citation type="submission" date="2019-01" db="EMBL/GenBank/DDBJ databases">
        <title>Nuclear Genome Assembly of the Microalgal Biofuel strain Nannochloropsis salina CCMP1776.</title>
        <authorList>
            <person name="Hovde B."/>
        </authorList>
    </citation>
    <scope>NUCLEOTIDE SEQUENCE [LARGE SCALE GENOMIC DNA]</scope>
    <source>
        <strain evidence="2 3">CCMP1776</strain>
    </source>
</reference>
<organism evidence="2 3">
    <name type="scientific">Nannochloropsis salina CCMP1776</name>
    <dbReference type="NCBI Taxonomy" id="1027361"/>
    <lineage>
        <taxon>Eukaryota</taxon>
        <taxon>Sar</taxon>
        <taxon>Stramenopiles</taxon>
        <taxon>Ochrophyta</taxon>
        <taxon>Eustigmatophyceae</taxon>
        <taxon>Eustigmatales</taxon>
        <taxon>Monodopsidaceae</taxon>
        <taxon>Microchloropsis</taxon>
        <taxon>Microchloropsis salina</taxon>
    </lineage>
</organism>
<sequence>MEGESEERGVGEEEGEGHPVAGGNLVGAGLETGGVPTGLLDVGEDNGAGAEREVHLLFHSFPPPVPPSSSLSSLLTFDPPLFSKNQPFCGVNLNLSGVKEETGVSARFKHLIAFRHAHAFAIGKSDLFFLTRLEVILSKNGSQFLDKEEDFDTIRKALKDAVYPCFKYDLTTTASGWKEEGREGVKEGV</sequence>